<keyword evidence="1" id="KW-1015">Disulfide bond</keyword>
<dbReference type="PROSITE" id="PS01180">
    <property type="entry name" value="CUB"/>
    <property type="match status" value="1"/>
</dbReference>
<evidence type="ECO:0000256" key="5">
    <source>
        <dbReference type="SAM" id="SignalP"/>
    </source>
</evidence>
<feature type="region of interest" description="Disordered" evidence="3">
    <location>
        <begin position="388"/>
        <end position="427"/>
    </location>
</feature>
<feature type="transmembrane region" description="Helical" evidence="4">
    <location>
        <begin position="357"/>
        <end position="377"/>
    </location>
</feature>
<sequence>MYNCSVILLLVVCFSCLSLLADGQKNKKITPPKRLSPGETPVQEPGWKHCLSNTRAGLNSKLLRSPGYPKLAPVQMQCSWIIEAPIGYRVRIAFKDLHMSAAAGDGPSKSCRSAYIDVIDMTAEKSQGRFCGSKAPGDYVSIGTYLRIDLQGDKSRFVHRGFIISYWAVKERPGLRARSSFPSPSDSEPGKVNVNEFKSTLQRNINAASNSAARPRPPGSRKLMYASDQRYSKPISTTRRPNSGWVGGNGLGPVITTTQGGAKVSFKTQTPKSSGNRITAVDLASSNSNKNNGNKITYKQLEESMVGPDSNTGKSDGGGQDQYYGEHNQPESNVILTPERKKSTTKSDNGGLTQNHLIIIAVVIVTCFLIVAAVFFLRRFYCKKYKKEKGSKSSMDKEQKNENIGMVAPSPNRNSSLPGLSRSGSLRSMHSHVSFHPDVIEPSQHLSRLNSHQFSPRHVMASDTMPQQGLSRHQSLVARHNAIYNNHNAIMMQAREDNAPHRNHHRRISANRASLRRPLPPIPIKQADKGKDVDEDYCSGSDEDPDVKTLRRELSPWEMEQKKKKFRR</sequence>
<dbReference type="PANTHER" id="PTHR24255">
    <property type="entry name" value="COMPLEMENT COMPONENT 1, S SUBCOMPONENT-RELATED"/>
    <property type="match status" value="1"/>
</dbReference>
<gene>
    <name evidence="7" type="ORF">CVLEPA_LOCUS21450</name>
</gene>
<dbReference type="Proteomes" id="UP001642483">
    <property type="component" value="Unassembled WGS sequence"/>
</dbReference>
<dbReference type="SUPFAM" id="SSF49854">
    <property type="entry name" value="Spermadhesin, CUB domain"/>
    <property type="match status" value="1"/>
</dbReference>
<feature type="chain" id="PRO_5047475277" description="CUB domain-containing protein" evidence="5">
    <location>
        <begin position="24"/>
        <end position="568"/>
    </location>
</feature>
<feature type="region of interest" description="Disordered" evidence="3">
    <location>
        <begin position="498"/>
        <end position="568"/>
    </location>
</feature>
<organism evidence="7 8">
    <name type="scientific">Clavelina lepadiformis</name>
    <name type="common">Light-bulb sea squirt</name>
    <name type="synonym">Ascidia lepadiformis</name>
    <dbReference type="NCBI Taxonomy" id="159417"/>
    <lineage>
        <taxon>Eukaryota</taxon>
        <taxon>Metazoa</taxon>
        <taxon>Chordata</taxon>
        <taxon>Tunicata</taxon>
        <taxon>Ascidiacea</taxon>
        <taxon>Aplousobranchia</taxon>
        <taxon>Clavelinidae</taxon>
        <taxon>Clavelina</taxon>
    </lineage>
</organism>
<feature type="region of interest" description="Disordered" evidence="3">
    <location>
        <begin position="231"/>
        <end position="350"/>
    </location>
</feature>
<dbReference type="SMART" id="SM00042">
    <property type="entry name" value="CUB"/>
    <property type="match status" value="1"/>
</dbReference>
<feature type="compositionally biased region" description="Acidic residues" evidence="3">
    <location>
        <begin position="533"/>
        <end position="545"/>
    </location>
</feature>
<dbReference type="PANTHER" id="PTHR24255:SF31">
    <property type="entry name" value="CUBILIN-LIKE PROTEIN"/>
    <property type="match status" value="1"/>
</dbReference>
<evidence type="ECO:0000256" key="3">
    <source>
        <dbReference type="SAM" id="MobiDB-lite"/>
    </source>
</evidence>
<keyword evidence="4" id="KW-0472">Membrane</keyword>
<evidence type="ECO:0000256" key="1">
    <source>
        <dbReference type="ARBA" id="ARBA00023157"/>
    </source>
</evidence>
<feature type="compositionally biased region" description="Low complexity" evidence="3">
    <location>
        <begin position="285"/>
        <end position="295"/>
    </location>
</feature>
<evidence type="ECO:0000313" key="7">
    <source>
        <dbReference type="EMBL" id="CAK8689447.1"/>
    </source>
</evidence>
<feature type="compositionally biased region" description="Basic and acidic residues" evidence="3">
    <location>
        <begin position="388"/>
        <end position="401"/>
    </location>
</feature>
<feature type="compositionally biased region" description="Polar residues" evidence="3">
    <location>
        <begin position="255"/>
        <end position="277"/>
    </location>
</feature>
<dbReference type="CDD" id="cd00041">
    <property type="entry name" value="CUB"/>
    <property type="match status" value="1"/>
</dbReference>
<comment type="caution">
    <text evidence="2">Lacks conserved residue(s) required for the propagation of feature annotation.</text>
</comment>
<dbReference type="Pfam" id="PF00431">
    <property type="entry name" value="CUB"/>
    <property type="match status" value="1"/>
</dbReference>
<proteinExistence type="predicted"/>
<evidence type="ECO:0000256" key="4">
    <source>
        <dbReference type="SAM" id="Phobius"/>
    </source>
</evidence>
<keyword evidence="4" id="KW-0812">Transmembrane</keyword>
<evidence type="ECO:0000259" key="6">
    <source>
        <dbReference type="PROSITE" id="PS01180"/>
    </source>
</evidence>
<feature type="compositionally biased region" description="Low complexity" evidence="3">
    <location>
        <begin position="412"/>
        <end position="427"/>
    </location>
</feature>
<feature type="signal peptide" evidence="5">
    <location>
        <begin position="1"/>
        <end position="23"/>
    </location>
</feature>
<accession>A0ABP0GCF6</accession>
<protein>
    <recommendedName>
        <fullName evidence="6">CUB domain-containing protein</fullName>
    </recommendedName>
</protein>
<dbReference type="InterPro" id="IPR035914">
    <property type="entry name" value="Sperma_CUB_dom_sf"/>
</dbReference>
<keyword evidence="8" id="KW-1185">Reference proteome</keyword>
<comment type="caution">
    <text evidence="7">The sequence shown here is derived from an EMBL/GenBank/DDBJ whole genome shotgun (WGS) entry which is preliminary data.</text>
</comment>
<feature type="compositionally biased region" description="Basic and acidic residues" evidence="3">
    <location>
        <begin position="546"/>
        <end position="561"/>
    </location>
</feature>
<keyword evidence="4" id="KW-1133">Transmembrane helix</keyword>
<name>A0ABP0GCF6_CLALP</name>
<evidence type="ECO:0000256" key="2">
    <source>
        <dbReference type="PROSITE-ProRule" id="PRU00059"/>
    </source>
</evidence>
<keyword evidence="5" id="KW-0732">Signal</keyword>
<reference evidence="7 8" key="1">
    <citation type="submission" date="2024-02" db="EMBL/GenBank/DDBJ databases">
        <authorList>
            <person name="Daric V."/>
            <person name="Darras S."/>
        </authorList>
    </citation>
    <scope>NUCLEOTIDE SEQUENCE [LARGE SCALE GENOMIC DNA]</scope>
</reference>
<dbReference type="EMBL" id="CAWYQH010000108">
    <property type="protein sequence ID" value="CAK8689447.1"/>
    <property type="molecule type" value="Genomic_DNA"/>
</dbReference>
<dbReference type="Gene3D" id="2.60.120.290">
    <property type="entry name" value="Spermadhesin, CUB domain"/>
    <property type="match status" value="1"/>
</dbReference>
<evidence type="ECO:0000313" key="8">
    <source>
        <dbReference type="Proteomes" id="UP001642483"/>
    </source>
</evidence>
<dbReference type="InterPro" id="IPR000859">
    <property type="entry name" value="CUB_dom"/>
</dbReference>
<feature type="domain" description="CUB" evidence="6">
    <location>
        <begin position="50"/>
        <end position="169"/>
    </location>
</feature>